<proteinExistence type="predicted"/>
<dbReference type="EMBL" id="GBRH01176365">
    <property type="protein sequence ID" value="JAE21531.1"/>
    <property type="molecule type" value="Transcribed_RNA"/>
</dbReference>
<dbReference type="InterPro" id="IPR055290">
    <property type="entry name" value="At3g26010-like"/>
</dbReference>
<dbReference type="PANTHER" id="PTHR35546:SF105">
    <property type="entry name" value="OS05G0139200 PROTEIN"/>
    <property type="match status" value="1"/>
</dbReference>
<dbReference type="SUPFAM" id="SSF81383">
    <property type="entry name" value="F-box domain"/>
    <property type="match status" value="1"/>
</dbReference>
<organism evidence="3">
    <name type="scientific">Arundo donax</name>
    <name type="common">Giant reed</name>
    <name type="synonym">Donax arundinaceus</name>
    <dbReference type="NCBI Taxonomy" id="35708"/>
    <lineage>
        <taxon>Eukaryota</taxon>
        <taxon>Viridiplantae</taxon>
        <taxon>Streptophyta</taxon>
        <taxon>Embryophyta</taxon>
        <taxon>Tracheophyta</taxon>
        <taxon>Spermatophyta</taxon>
        <taxon>Magnoliopsida</taxon>
        <taxon>Liliopsida</taxon>
        <taxon>Poales</taxon>
        <taxon>Poaceae</taxon>
        <taxon>PACMAD clade</taxon>
        <taxon>Arundinoideae</taxon>
        <taxon>Arundineae</taxon>
        <taxon>Arundo</taxon>
    </lineage>
</organism>
<dbReference type="InterPro" id="IPR036047">
    <property type="entry name" value="F-box-like_dom_sf"/>
</dbReference>
<dbReference type="PANTHER" id="PTHR35546">
    <property type="entry name" value="F-BOX PROTEIN INTERACTION DOMAIN PROTEIN-RELATED"/>
    <property type="match status" value="1"/>
</dbReference>
<accession>A0A0A9GG52</accession>
<protein>
    <recommendedName>
        <fullName evidence="2">F-box domain-containing protein</fullName>
    </recommendedName>
</protein>
<dbReference type="Gene3D" id="1.20.1280.50">
    <property type="match status" value="1"/>
</dbReference>
<dbReference type="AlphaFoldDB" id="A0A0A9GG52"/>
<feature type="region of interest" description="Disordered" evidence="1">
    <location>
        <begin position="1"/>
        <end position="21"/>
    </location>
</feature>
<evidence type="ECO:0000313" key="3">
    <source>
        <dbReference type="EMBL" id="JAE21531.1"/>
    </source>
</evidence>
<name>A0A0A9GG52_ARUDO</name>
<reference evidence="3" key="2">
    <citation type="journal article" date="2015" name="Data Brief">
        <title>Shoot transcriptome of the giant reed, Arundo donax.</title>
        <authorList>
            <person name="Barrero R.A."/>
            <person name="Guerrero F.D."/>
            <person name="Moolhuijzen P."/>
            <person name="Goolsby J.A."/>
            <person name="Tidwell J."/>
            <person name="Bellgard S.E."/>
            <person name="Bellgard M.I."/>
        </authorList>
    </citation>
    <scope>NUCLEOTIDE SEQUENCE</scope>
    <source>
        <tissue evidence="3">Shoot tissue taken approximately 20 cm above the soil surface</tissue>
    </source>
</reference>
<reference evidence="3" key="1">
    <citation type="submission" date="2014-09" db="EMBL/GenBank/DDBJ databases">
        <authorList>
            <person name="Magalhaes I.L.F."/>
            <person name="Oliveira U."/>
            <person name="Santos F.R."/>
            <person name="Vidigal T.H.D.A."/>
            <person name="Brescovit A.D."/>
            <person name="Santos A.J."/>
        </authorList>
    </citation>
    <scope>NUCLEOTIDE SEQUENCE</scope>
    <source>
        <tissue evidence="3">Shoot tissue taken approximately 20 cm above the soil surface</tissue>
    </source>
</reference>
<evidence type="ECO:0000259" key="2">
    <source>
        <dbReference type="SMART" id="SM00256"/>
    </source>
</evidence>
<feature type="domain" description="F-box" evidence="2">
    <location>
        <begin position="44"/>
        <end position="84"/>
    </location>
</feature>
<evidence type="ECO:0000256" key="1">
    <source>
        <dbReference type="SAM" id="MobiDB-lite"/>
    </source>
</evidence>
<dbReference type="Pfam" id="PF00646">
    <property type="entry name" value="F-box"/>
    <property type="match status" value="1"/>
</dbReference>
<sequence length="260" mass="28415">MALQGTEQGSRPPASAAAADLDPIRQPLAGGGMDCAKRSAVASLPDDALVEIPSRLHAKPLCRFKCVSKAWCNLIADRLRCWKLPLTLEGFFYGVETQGVEDSSSYELCSTDEPFSEYGCDDDDCGDYIGSEDGDEFICEDDYDDGNKDELICVDGGSKDADEGGSNDRSLSRDVQGHFINVLGRPMPLVDPSFSFLTKQPGIENITLLDSCNGLLLFGHTRDLDNCVRPRYIVCNPAIEHWVLVPRSGFRSMASEESQD</sequence>
<dbReference type="SMART" id="SM00256">
    <property type="entry name" value="FBOX"/>
    <property type="match status" value="1"/>
</dbReference>
<dbReference type="InterPro" id="IPR001810">
    <property type="entry name" value="F-box_dom"/>
</dbReference>